<evidence type="ECO:0000259" key="11">
    <source>
        <dbReference type="Pfam" id="PF00712"/>
    </source>
</evidence>
<dbReference type="PANTHER" id="PTHR30478">
    <property type="entry name" value="DNA POLYMERASE III SUBUNIT BETA"/>
    <property type="match status" value="1"/>
</dbReference>
<keyword evidence="9" id="KW-0238">DNA-binding</keyword>
<dbReference type="Gene3D" id="3.10.150.10">
    <property type="entry name" value="DNA Polymerase III, subunit A, domain 2"/>
    <property type="match status" value="1"/>
</dbReference>
<dbReference type="EMBL" id="JAQSFA010000014">
    <property type="protein sequence ID" value="MEE6701428.1"/>
    <property type="molecule type" value="Genomic_DNA"/>
</dbReference>
<evidence type="ECO:0000256" key="8">
    <source>
        <dbReference type="ARBA" id="ARBA00022932"/>
    </source>
</evidence>
<keyword evidence="8 10" id="KW-0239">DNA-directed DNA polymerase</keyword>
<name>A0ABU7STM4_9LACO</name>
<keyword evidence="5 10" id="KW-0808">Transferase</keyword>
<evidence type="ECO:0000256" key="5">
    <source>
        <dbReference type="ARBA" id="ARBA00022679"/>
    </source>
</evidence>
<proteinExistence type="inferred from homology"/>
<evidence type="ECO:0000256" key="6">
    <source>
        <dbReference type="ARBA" id="ARBA00022695"/>
    </source>
</evidence>
<dbReference type="PANTHER" id="PTHR30478:SF0">
    <property type="entry name" value="BETA SLIDING CLAMP"/>
    <property type="match status" value="1"/>
</dbReference>
<dbReference type="InterPro" id="IPR001001">
    <property type="entry name" value="DNA_polIII_beta"/>
</dbReference>
<keyword evidence="7 10" id="KW-0235">DNA replication</keyword>
<dbReference type="Pfam" id="PF00712">
    <property type="entry name" value="DNA_pol3_beta"/>
    <property type="match status" value="1"/>
</dbReference>
<dbReference type="PIRSF" id="PIRSF000804">
    <property type="entry name" value="DNA_pol_III_b"/>
    <property type="match status" value="1"/>
</dbReference>
<comment type="subunit">
    <text evidence="10">Forms a ring-shaped head-to-tail homodimer around DNA.</text>
</comment>
<evidence type="ECO:0000259" key="13">
    <source>
        <dbReference type="Pfam" id="PF02768"/>
    </source>
</evidence>
<evidence type="ECO:0000256" key="2">
    <source>
        <dbReference type="ARBA" id="ARBA00010752"/>
    </source>
</evidence>
<comment type="subcellular location">
    <subcellularLocation>
        <location evidence="1 10">Cytoplasm</location>
    </subcellularLocation>
</comment>
<dbReference type="Pfam" id="PF02768">
    <property type="entry name" value="DNA_pol3_beta_3"/>
    <property type="match status" value="1"/>
</dbReference>
<dbReference type="Proteomes" id="UP001335665">
    <property type="component" value="Unassembled WGS sequence"/>
</dbReference>
<comment type="function">
    <text evidence="10">Confers DNA tethering and processivity to DNA polymerases and other proteins. Acts as a clamp, forming a ring around DNA (a reaction catalyzed by the clamp-loading complex) which diffuses in an ATP-independent manner freely and bidirectionally along dsDNA. Initially characterized for its ability to contact the catalytic subunit of DNA polymerase III (Pol III), a complex, multichain enzyme responsible for most of the replicative synthesis in bacteria; Pol III exhibits 3'-5' exonuclease proofreading activity. The beta chain is required for initiation of replication as well as for processivity of DNA replication.</text>
</comment>
<comment type="similarity">
    <text evidence="2 10">Belongs to the beta sliding clamp family.</text>
</comment>
<feature type="domain" description="DNA polymerase III beta sliding clamp C-terminal" evidence="13">
    <location>
        <begin position="254"/>
        <end position="378"/>
    </location>
</feature>
<feature type="domain" description="DNA polymerase III beta sliding clamp central" evidence="12">
    <location>
        <begin position="135"/>
        <end position="251"/>
    </location>
</feature>
<keyword evidence="15" id="KW-1185">Reference proteome</keyword>
<keyword evidence="6 10" id="KW-0548">Nucleotidyltransferase</keyword>
<evidence type="ECO:0000256" key="10">
    <source>
        <dbReference type="PIRNR" id="PIRNR000804"/>
    </source>
</evidence>
<dbReference type="SUPFAM" id="SSF55979">
    <property type="entry name" value="DNA clamp"/>
    <property type="match status" value="3"/>
</dbReference>
<keyword evidence="4 10" id="KW-0963">Cytoplasm</keyword>
<evidence type="ECO:0000259" key="12">
    <source>
        <dbReference type="Pfam" id="PF02767"/>
    </source>
</evidence>
<dbReference type="InterPro" id="IPR022635">
    <property type="entry name" value="DNA_polIII_beta_C"/>
</dbReference>
<evidence type="ECO:0000256" key="3">
    <source>
        <dbReference type="ARBA" id="ARBA00021035"/>
    </source>
</evidence>
<organism evidence="14 15">
    <name type="scientific">Limosilactobacillus pontis</name>
    <dbReference type="NCBI Taxonomy" id="35787"/>
    <lineage>
        <taxon>Bacteria</taxon>
        <taxon>Bacillati</taxon>
        <taxon>Bacillota</taxon>
        <taxon>Bacilli</taxon>
        <taxon>Lactobacillales</taxon>
        <taxon>Lactobacillaceae</taxon>
        <taxon>Limosilactobacillus</taxon>
    </lineage>
</organism>
<evidence type="ECO:0000313" key="15">
    <source>
        <dbReference type="Proteomes" id="UP001335665"/>
    </source>
</evidence>
<dbReference type="InterPro" id="IPR022637">
    <property type="entry name" value="DNA_polIII_beta_cen"/>
</dbReference>
<sequence>MKFTINRPAFISQLNNVLRAISSKTTIPILTGLKMVVDKERIILTGSNSDITIESVIEASDTDYDLTVEDPGAIVLPARFFSEIVKKLPDKQVTIEVTSGFQADITSGTSKFQINGQDAENFPHLPEVETNKTITLPNDVLKEVIRQTVIAVSKQESRPILAGIHITLHDGLLTAVATDSHRLAQRKVTLNDVDNGIDFDVIIPGKSMNELSGMISDVDEDVQVQVTENQILFIFGNTHFYSRLLEGNYPETSQLIPDTADTTVELDAGTFLASIERASLLSHESRNDVVKLTLKPDENLVRISSDSPDIGTVEEEVATTSLDGNDLEISFNPNYMKDALRSFGQTTVKIAFTSALRPFTLVPTEDGENFVHLITPVRTF</sequence>
<dbReference type="SMART" id="SM00480">
    <property type="entry name" value="POL3Bc"/>
    <property type="match status" value="1"/>
</dbReference>
<gene>
    <name evidence="14" type="primary">dnaN</name>
    <name evidence="14" type="ORF">PS396_06420</name>
</gene>
<dbReference type="InterPro" id="IPR046938">
    <property type="entry name" value="DNA_clamp_sf"/>
</dbReference>
<evidence type="ECO:0000256" key="1">
    <source>
        <dbReference type="ARBA" id="ARBA00004496"/>
    </source>
</evidence>
<protein>
    <recommendedName>
        <fullName evidence="3 10">Beta sliding clamp</fullName>
    </recommendedName>
</protein>
<reference evidence="14 15" key="1">
    <citation type="submission" date="2023-02" db="EMBL/GenBank/DDBJ databases">
        <title>The predominant lactic acid bacteria and yeasts involved in the spontaneous fermentation of millet during the production of the traditional porridge Hausa koko in Ghana.</title>
        <authorList>
            <person name="Atter A."/>
            <person name="Diaz M."/>
        </authorList>
    </citation>
    <scope>NUCLEOTIDE SEQUENCE [LARGE SCALE GENOMIC DNA]</scope>
    <source>
        <strain evidence="14 15">FI11552</strain>
    </source>
</reference>
<evidence type="ECO:0000256" key="7">
    <source>
        <dbReference type="ARBA" id="ARBA00022705"/>
    </source>
</evidence>
<evidence type="ECO:0000313" key="14">
    <source>
        <dbReference type="EMBL" id="MEE6701428.1"/>
    </source>
</evidence>
<feature type="domain" description="DNA polymerase III beta sliding clamp N-terminal" evidence="11">
    <location>
        <begin position="1"/>
        <end position="126"/>
    </location>
</feature>
<dbReference type="Pfam" id="PF02767">
    <property type="entry name" value="DNA_pol3_beta_2"/>
    <property type="match status" value="1"/>
</dbReference>
<evidence type="ECO:0000256" key="4">
    <source>
        <dbReference type="ARBA" id="ARBA00022490"/>
    </source>
</evidence>
<accession>A0ABU7STM4</accession>
<dbReference type="Gene3D" id="3.70.10.10">
    <property type="match status" value="1"/>
</dbReference>
<dbReference type="RefSeq" id="WP_331191867.1">
    <property type="nucleotide sequence ID" value="NZ_JAQSEN010000012.1"/>
</dbReference>
<dbReference type="GO" id="GO:0003887">
    <property type="term" value="F:DNA-directed DNA polymerase activity"/>
    <property type="evidence" value="ECO:0007669"/>
    <property type="project" value="UniProtKB-EC"/>
</dbReference>
<dbReference type="CDD" id="cd00140">
    <property type="entry name" value="beta_clamp"/>
    <property type="match status" value="1"/>
</dbReference>
<comment type="caution">
    <text evidence="14">The sequence shown here is derived from an EMBL/GenBank/DDBJ whole genome shotgun (WGS) entry which is preliminary data.</text>
</comment>
<dbReference type="NCBIfam" id="TIGR00663">
    <property type="entry name" value="dnan"/>
    <property type="match status" value="1"/>
</dbReference>
<evidence type="ECO:0000256" key="9">
    <source>
        <dbReference type="ARBA" id="ARBA00023125"/>
    </source>
</evidence>
<dbReference type="InterPro" id="IPR022634">
    <property type="entry name" value="DNA_polIII_beta_N"/>
</dbReference>